<dbReference type="Proteomes" id="UP000821865">
    <property type="component" value="Chromosome 9"/>
</dbReference>
<accession>A0ACB8C537</accession>
<proteinExistence type="predicted"/>
<reference evidence="1" key="1">
    <citation type="submission" date="2020-05" db="EMBL/GenBank/DDBJ databases">
        <title>Large-scale comparative analyses of tick genomes elucidate their genetic diversity and vector capacities.</title>
        <authorList>
            <person name="Jia N."/>
            <person name="Wang J."/>
            <person name="Shi W."/>
            <person name="Du L."/>
            <person name="Sun Y."/>
            <person name="Zhan W."/>
            <person name="Jiang J."/>
            <person name="Wang Q."/>
            <person name="Zhang B."/>
            <person name="Ji P."/>
            <person name="Sakyi L.B."/>
            <person name="Cui X."/>
            <person name="Yuan T."/>
            <person name="Jiang B."/>
            <person name="Yang W."/>
            <person name="Lam T.T.-Y."/>
            <person name="Chang Q."/>
            <person name="Ding S."/>
            <person name="Wang X."/>
            <person name="Zhu J."/>
            <person name="Ruan X."/>
            <person name="Zhao L."/>
            <person name="Wei J."/>
            <person name="Que T."/>
            <person name="Du C."/>
            <person name="Cheng J."/>
            <person name="Dai P."/>
            <person name="Han X."/>
            <person name="Huang E."/>
            <person name="Gao Y."/>
            <person name="Liu J."/>
            <person name="Shao H."/>
            <person name="Ye R."/>
            <person name="Li L."/>
            <person name="Wei W."/>
            <person name="Wang X."/>
            <person name="Wang C."/>
            <person name="Yang T."/>
            <person name="Huo Q."/>
            <person name="Li W."/>
            <person name="Guo W."/>
            <person name="Chen H."/>
            <person name="Zhou L."/>
            <person name="Ni X."/>
            <person name="Tian J."/>
            <person name="Zhou Y."/>
            <person name="Sheng Y."/>
            <person name="Liu T."/>
            <person name="Pan Y."/>
            <person name="Xia L."/>
            <person name="Li J."/>
            <person name="Zhao F."/>
            <person name="Cao W."/>
        </authorList>
    </citation>
    <scope>NUCLEOTIDE SEQUENCE</scope>
    <source>
        <strain evidence="1">Dsil-2018</strain>
    </source>
</reference>
<evidence type="ECO:0000313" key="1">
    <source>
        <dbReference type="EMBL" id="KAH7933945.1"/>
    </source>
</evidence>
<evidence type="ECO:0000313" key="2">
    <source>
        <dbReference type="Proteomes" id="UP000821865"/>
    </source>
</evidence>
<name>A0ACB8C537_DERSI</name>
<gene>
    <name evidence="1" type="ORF">HPB49_019424</name>
</gene>
<sequence length="365" mass="41305">MGDIAGCWDMIENRFNLCTTRRQVAPHLKEATGCFMIRNFKPYRRLLRFFGCFFIQDLTEDAYPRARVTWWTSYTLYSLAWFSSMMYMESEYIAAAVHGIMAGEFMQSVMAFLRMAVVTNVVINIVSMVLGTRRLLEFFRNCARYEKSAKFRSPTARESRNPHWHIKLIRTASVTAVVMAYGTILTVYYGPRGTRAQWSALSKVVGVASLAVSMFYEWLMYLTLSSTCEVLALYVRHQRTVFEEYCLKDAIISPDPVDEMAMTGPRPSPPWMVESVRVNLTLIRSLKASINDIWGLTLAVGAVTTLLAKCAALHHVIYSGGHGIVTLLVSLQALHSTTRFYELTFISQSLRDEVSCSFAAISGNA</sequence>
<dbReference type="EMBL" id="CM023478">
    <property type="protein sequence ID" value="KAH7933945.1"/>
    <property type="molecule type" value="Genomic_DNA"/>
</dbReference>
<organism evidence="1 2">
    <name type="scientific">Dermacentor silvarum</name>
    <name type="common">Tick</name>
    <dbReference type="NCBI Taxonomy" id="543639"/>
    <lineage>
        <taxon>Eukaryota</taxon>
        <taxon>Metazoa</taxon>
        <taxon>Ecdysozoa</taxon>
        <taxon>Arthropoda</taxon>
        <taxon>Chelicerata</taxon>
        <taxon>Arachnida</taxon>
        <taxon>Acari</taxon>
        <taxon>Parasitiformes</taxon>
        <taxon>Ixodida</taxon>
        <taxon>Ixodoidea</taxon>
        <taxon>Ixodidae</taxon>
        <taxon>Rhipicephalinae</taxon>
        <taxon>Dermacentor</taxon>
    </lineage>
</organism>
<keyword evidence="2" id="KW-1185">Reference proteome</keyword>
<comment type="caution">
    <text evidence="1">The sequence shown here is derived from an EMBL/GenBank/DDBJ whole genome shotgun (WGS) entry which is preliminary data.</text>
</comment>
<protein>
    <submittedName>
        <fullName evidence="1">Uncharacterized protein</fullName>
    </submittedName>
</protein>